<dbReference type="eggNOG" id="ENOG5033QM1">
    <property type="taxonomic scope" value="Bacteria"/>
</dbReference>
<dbReference type="PATRIC" id="fig|742817.3.peg.585"/>
<accession>H1DE63</accession>
<reference evidence="1 2" key="1">
    <citation type="submission" date="2012-01" db="EMBL/GenBank/DDBJ databases">
        <title>The Genome Sequence of Odoribacter laneus YIT 12061.</title>
        <authorList>
            <consortium name="The Broad Institute Genome Sequencing Platform"/>
            <person name="Earl A."/>
            <person name="Ward D."/>
            <person name="Feldgarden M."/>
            <person name="Gevers D."/>
            <person name="Morotomi M."/>
            <person name="Young S.K."/>
            <person name="Zeng Q."/>
            <person name="Gargeya S."/>
            <person name="Fitzgerald M."/>
            <person name="Haas B."/>
            <person name="Abouelleil A."/>
            <person name="Alvarado L."/>
            <person name="Arachchi H.M."/>
            <person name="Berlin A."/>
            <person name="Chapman S.B."/>
            <person name="Gearin G."/>
            <person name="Goldberg J."/>
            <person name="Griggs A."/>
            <person name="Gujja S."/>
            <person name="Hansen M."/>
            <person name="Heiman D."/>
            <person name="Howarth C."/>
            <person name="Larimer J."/>
            <person name="Lui A."/>
            <person name="MacDonald P.J.P."/>
            <person name="McCowen C."/>
            <person name="Montmayeur A."/>
            <person name="Murphy C."/>
            <person name="Neiman D."/>
            <person name="Pearson M."/>
            <person name="Priest M."/>
            <person name="Roberts A."/>
            <person name="Saif S."/>
            <person name="Shea T."/>
            <person name="Sisk P."/>
            <person name="Stolte C."/>
            <person name="Sykes S."/>
            <person name="Wortman J."/>
            <person name="Nusbaum C."/>
            <person name="Birren B."/>
        </authorList>
    </citation>
    <scope>NUCLEOTIDE SEQUENCE [LARGE SCALE GENOMIC DNA]</scope>
    <source>
        <strain evidence="1 2">YIT 12061</strain>
    </source>
</reference>
<name>H1DE63_9BACT</name>
<comment type="caution">
    <text evidence="1">The sequence shown here is derived from an EMBL/GenBank/DDBJ whole genome shotgun (WGS) entry which is preliminary data.</text>
</comment>
<gene>
    <name evidence="1" type="ORF">HMPREF9449_00549</name>
</gene>
<evidence type="ECO:0000313" key="2">
    <source>
        <dbReference type="Proteomes" id="UP000004892"/>
    </source>
</evidence>
<sequence>MDNPSLKLQEIMGTYYPNFLEIYVNTDKAVVLHKLSKKELGTFFHEWIHFIQDITTSFGCYNAYVYFESFLSLGKKAMEEKDGISGSVSLDNSTNVFTNRYLLNNGWGSVANFPFSAITQCVNQSIRVPQYLVTDPSITEIPQCLVTTDAGKTFQFGALHIMESMASLCQRVLFPESEGSHPIHPYHIAEMIAELYSPEFAKNKLNIIALCDVSLMCSVPGAQFVSYLARIRNKEVPLPVCPEDIYDYYLKNHNYLPSYSEICEKTRHHFKGVLKDPKAFAAYRTWIDNAYDVAWDLRNNHPYFILDLLKCNNLLDAYSSFSNLFFKLGTPLLRNNQNEYNKYPLNASNKSWDVEFMQPIKHIGNMLVGGKRSCALKEWCRKSEEELVKQGCSEGMPCHVDERCDMNPSLRSLDKIRCPLGFVWYALGIPLMK</sequence>
<dbReference type="RefSeq" id="WP_009135703.1">
    <property type="nucleotide sequence ID" value="NZ_JH594596.1"/>
</dbReference>
<proteinExistence type="predicted"/>
<keyword evidence="2" id="KW-1185">Reference proteome</keyword>
<dbReference type="AlphaFoldDB" id="H1DE63"/>
<evidence type="ECO:0000313" key="1">
    <source>
        <dbReference type="EMBL" id="EHP50860.1"/>
    </source>
</evidence>
<protein>
    <submittedName>
        <fullName evidence="1">Uncharacterized protein</fullName>
    </submittedName>
</protein>
<dbReference type="Proteomes" id="UP000004892">
    <property type="component" value="Unassembled WGS sequence"/>
</dbReference>
<dbReference type="EMBL" id="ADMC01000005">
    <property type="protein sequence ID" value="EHP50860.1"/>
    <property type="molecule type" value="Genomic_DNA"/>
</dbReference>
<dbReference type="GeneID" id="98068192"/>
<dbReference type="HOGENOM" id="CLU_050817_0_0_10"/>
<organism evidence="1 2">
    <name type="scientific">Odoribacter laneus YIT 12061</name>
    <dbReference type="NCBI Taxonomy" id="742817"/>
    <lineage>
        <taxon>Bacteria</taxon>
        <taxon>Pseudomonadati</taxon>
        <taxon>Bacteroidota</taxon>
        <taxon>Bacteroidia</taxon>
        <taxon>Bacteroidales</taxon>
        <taxon>Odoribacteraceae</taxon>
        <taxon>Odoribacter</taxon>
    </lineage>
</organism>